<dbReference type="EMBL" id="LRDH01000096">
    <property type="protein sequence ID" value="PPV15857.1"/>
    <property type="molecule type" value="Genomic_DNA"/>
</dbReference>
<reference evidence="1 5" key="3">
    <citation type="submission" date="2019-07" db="EMBL/GenBank/DDBJ databases">
        <title>Whole genome shotgun sequence of Clostridium butyricum NBRC 3858.</title>
        <authorList>
            <person name="Hosoyama A."/>
            <person name="Uohara A."/>
            <person name="Ohji S."/>
            <person name="Ichikawa N."/>
        </authorList>
    </citation>
    <scope>NUCLEOTIDE SEQUENCE [LARGE SCALE GENOMIC DNA]</scope>
    <source>
        <strain evidence="1 5">NBRC 3858</strain>
    </source>
</reference>
<evidence type="ECO:0000313" key="3">
    <source>
        <dbReference type="EMBL" id="QMW91369.1"/>
    </source>
</evidence>
<evidence type="ECO:0000313" key="6">
    <source>
        <dbReference type="Proteomes" id="UP000515243"/>
    </source>
</evidence>
<evidence type="ECO:0000313" key="4">
    <source>
        <dbReference type="Proteomes" id="UP000238081"/>
    </source>
</evidence>
<proteinExistence type="predicted"/>
<reference evidence="3 6" key="2">
    <citation type="submission" date="2019-05" db="EMBL/GenBank/DDBJ databases">
        <authorList>
            <person name="Schori C."/>
            <person name="Ahrens C."/>
        </authorList>
    </citation>
    <scope>NUCLEOTIDE SEQUENCE [LARGE SCALE GENOMIC DNA]</scope>
    <source>
        <strain evidence="3 6">DSM 10702</strain>
    </source>
</reference>
<dbReference type="RefSeq" id="WP_002580530.1">
    <property type="nucleotide sequence ID" value="NZ_AP019716.1"/>
</dbReference>
<dbReference type="EMBL" id="BKBC01000007">
    <property type="protein sequence ID" value="GEQ20229.1"/>
    <property type="molecule type" value="Genomic_DNA"/>
</dbReference>
<evidence type="ECO:0000313" key="2">
    <source>
        <dbReference type="EMBL" id="PPV15857.1"/>
    </source>
</evidence>
<evidence type="ECO:0000313" key="1">
    <source>
        <dbReference type="EMBL" id="GEQ20229.1"/>
    </source>
</evidence>
<name>A0A0A6Q1V9_CLOBU</name>
<organism evidence="2 4">
    <name type="scientific">Clostridium butyricum</name>
    <dbReference type="NCBI Taxonomy" id="1492"/>
    <lineage>
        <taxon>Bacteria</taxon>
        <taxon>Bacillati</taxon>
        <taxon>Bacillota</taxon>
        <taxon>Clostridia</taxon>
        <taxon>Eubacteriales</taxon>
        <taxon>Clostridiaceae</taxon>
        <taxon>Clostridium</taxon>
    </lineage>
</organism>
<dbReference type="AlphaFoldDB" id="A0A0A6Q1V9"/>
<dbReference type="GeneID" id="92944590"/>
<protein>
    <submittedName>
        <fullName evidence="2">Uncharacterized protein</fullName>
    </submittedName>
</protein>
<dbReference type="Proteomes" id="UP000321089">
    <property type="component" value="Unassembled WGS sequence"/>
</dbReference>
<accession>A0A0A6Q1V9</accession>
<gene>
    <name evidence="2" type="ORF">AWN73_01850</name>
    <name evidence="1" type="ORF">CBU02nite_07350</name>
    <name evidence="3" type="ORF">FF104_10475</name>
</gene>
<evidence type="ECO:0000313" key="5">
    <source>
        <dbReference type="Proteomes" id="UP000321089"/>
    </source>
</evidence>
<sequence length="66" mass="7997">MVRRYLVVMDYEDSIGDRHISNDVMNWEGDKPVLSVDDIREIEEMYERENYWRNVIITNLVYLGEV</sequence>
<dbReference type="Proteomes" id="UP000515243">
    <property type="component" value="Chromosome 1"/>
</dbReference>
<dbReference type="KEGG" id="cbut:ATN24_11860"/>
<dbReference type="EMBL" id="CP040626">
    <property type="protein sequence ID" value="QMW91369.1"/>
    <property type="molecule type" value="Genomic_DNA"/>
</dbReference>
<reference evidence="2 4" key="1">
    <citation type="submission" date="2016-01" db="EMBL/GenBank/DDBJ databases">
        <title>Characterization of the Clostridium difficile lineages that are prevalent in Hong Kong and China.</title>
        <authorList>
            <person name="Kwok J.S.-L."/>
            <person name="Lam W.-Y."/>
            <person name="Ip M."/>
            <person name="Chan T.-F."/>
            <person name="Hawkey P.M."/>
            <person name="Tsui S.K.-W."/>
        </authorList>
    </citation>
    <scope>NUCLEOTIDE SEQUENCE [LARGE SCALE GENOMIC DNA]</scope>
    <source>
        <strain evidence="2 4">300064</strain>
    </source>
</reference>
<dbReference type="Proteomes" id="UP000238081">
    <property type="component" value="Unassembled WGS sequence"/>
</dbReference>